<dbReference type="CDD" id="cd06550">
    <property type="entry name" value="TM_ABC_iron-siderophores_like"/>
    <property type="match status" value="1"/>
</dbReference>
<proteinExistence type="inferred from homology"/>
<dbReference type="OrthoDB" id="9778117at2"/>
<dbReference type="PANTHER" id="PTHR30477:SF18">
    <property type="entry name" value="METAL TRANSPORT SYSTEM MEMBRANE PROTEIN CT_417-RELATED"/>
    <property type="match status" value="1"/>
</dbReference>
<evidence type="ECO:0000256" key="4">
    <source>
        <dbReference type="ARBA" id="ARBA00022989"/>
    </source>
</evidence>
<dbReference type="AlphaFoldDB" id="A0A0T5XA92"/>
<comment type="similarity">
    <text evidence="2 6">Belongs to the ABC-3 integral membrane protein family.</text>
</comment>
<feature type="transmembrane region" description="Helical" evidence="7">
    <location>
        <begin position="12"/>
        <end position="32"/>
    </location>
</feature>
<evidence type="ECO:0000256" key="6">
    <source>
        <dbReference type="RuleBase" id="RU003943"/>
    </source>
</evidence>
<dbReference type="GO" id="GO:0055085">
    <property type="term" value="P:transmembrane transport"/>
    <property type="evidence" value="ECO:0007669"/>
    <property type="project" value="InterPro"/>
</dbReference>
<dbReference type="eggNOG" id="COG1108">
    <property type="taxonomic scope" value="Bacteria"/>
</dbReference>
<keyword evidence="5 7" id="KW-0472">Membrane</keyword>
<keyword evidence="4 7" id="KW-1133">Transmembrane helix</keyword>
<dbReference type="GO" id="GO:0043190">
    <property type="term" value="C:ATP-binding cassette (ABC) transporter complex"/>
    <property type="evidence" value="ECO:0007669"/>
    <property type="project" value="InterPro"/>
</dbReference>
<comment type="subcellular location">
    <subcellularLocation>
        <location evidence="6">Cell membrane</location>
        <topology evidence="6">Multi-pass membrane protein</topology>
    </subcellularLocation>
    <subcellularLocation>
        <location evidence="1">Membrane</location>
        <topology evidence="1">Multi-pass membrane protein</topology>
    </subcellularLocation>
</comment>
<dbReference type="RefSeq" id="WP_009202090.1">
    <property type="nucleotide sequence ID" value="NZ_ACJX03000001.1"/>
</dbReference>
<feature type="transmembrane region" description="Helical" evidence="7">
    <location>
        <begin position="133"/>
        <end position="153"/>
    </location>
</feature>
<dbReference type="GO" id="GO:0010043">
    <property type="term" value="P:response to zinc ion"/>
    <property type="evidence" value="ECO:0007669"/>
    <property type="project" value="TreeGrafter"/>
</dbReference>
<dbReference type="PANTHER" id="PTHR30477">
    <property type="entry name" value="ABC-TRANSPORTER METAL-BINDING PROTEIN"/>
    <property type="match status" value="1"/>
</dbReference>
<keyword evidence="9" id="KW-1185">Reference proteome</keyword>
<protein>
    <submittedName>
        <fullName evidence="8">ABC 3 transport family protein</fullName>
    </submittedName>
</protein>
<keyword evidence="3 6" id="KW-0812">Transmembrane</keyword>
<organism evidence="8 9">
    <name type="scientific">Acetomicrobium hydrogeniformans ATCC BAA-1850</name>
    <dbReference type="NCBI Taxonomy" id="592015"/>
    <lineage>
        <taxon>Bacteria</taxon>
        <taxon>Thermotogati</taxon>
        <taxon>Synergistota</taxon>
        <taxon>Synergistia</taxon>
        <taxon>Synergistales</taxon>
        <taxon>Acetomicrobiaceae</taxon>
        <taxon>Acetomicrobium</taxon>
    </lineage>
</organism>
<evidence type="ECO:0000313" key="9">
    <source>
        <dbReference type="Proteomes" id="UP000005273"/>
    </source>
</evidence>
<evidence type="ECO:0000256" key="7">
    <source>
        <dbReference type="SAM" id="Phobius"/>
    </source>
</evidence>
<name>A0A0T5XA92_9BACT</name>
<keyword evidence="6" id="KW-0813">Transport</keyword>
<evidence type="ECO:0000256" key="3">
    <source>
        <dbReference type="ARBA" id="ARBA00022692"/>
    </source>
</evidence>
<feature type="transmembrane region" description="Helical" evidence="7">
    <location>
        <begin position="173"/>
        <end position="203"/>
    </location>
</feature>
<feature type="transmembrane region" description="Helical" evidence="7">
    <location>
        <begin position="88"/>
        <end position="105"/>
    </location>
</feature>
<dbReference type="Proteomes" id="UP000005273">
    <property type="component" value="Unassembled WGS sequence"/>
</dbReference>
<dbReference type="InterPro" id="IPR037294">
    <property type="entry name" value="ABC_BtuC-like"/>
</dbReference>
<sequence>MLEALQYEFMRNALAAAVLASVICGIMGTIVVSKKLVSMAGGVAHAAYGGIGMALFFGFSPQLGAIGFALASSLFMAWTTLKMASRADTVISIIWAVGMATGVIFSDLTPGYGADLMSYLFGSILMVAKEDILYMAILSLALCAFVPLFYGHLLAYSYDEDYARTRGVPVDVLHFTVIVLVSFSVVLTIRIVGLILVIALLSIPPYIAEKFCRSLAGMMATSFLLSMFFSVLGLAAAYALDLTSGAAIIIIAAIGYLAAEVYLKFRKKPKGA</sequence>
<feature type="transmembrane region" description="Helical" evidence="7">
    <location>
        <begin position="246"/>
        <end position="263"/>
    </location>
</feature>
<evidence type="ECO:0000256" key="2">
    <source>
        <dbReference type="ARBA" id="ARBA00008034"/>
    </source>
</evidence>
<dbReference type="Pfam" id="PF00950">
    <property type="entry name" value="ABC-3"/>
    <property type="match status" value="1"/>
</dbReference>
<dbReference type="Gene3D" id="1.10.3470.10">
    <property type="entry name" value="ABC transporter involved in vitamin B12 uptake, BtuC"/>
    <property type="match status" value="1"/>
</dbReference>
<comment type="caution">
    <text evidence="8">The sequence shown here is derived from an EMBL/GenBank/DDBJ whole genome shotgun (WGS) entry which is preliminary data.</text>
</comment>
<reference evidence="9" key="1">
    <citation type="submission" date="2012-09" db="EMBL/GenBank/DDBJ databases">
        <authorList>
            <person name="Weinstock G."/>
            <person name="Sodergren E."/>
            <person name="Clifton S."/>
            <person name="Fulton L."/>
            <person name="Fulton B."/>
            <person name="Courtney L."/>
            <person name="Fronick C."/>
            <person name="Harrison M."/>
            <person name="Strong C."/>
            <person name="Farmer C."/>
            <person name="Delehaunty K."/>
            <person name="Markovic C."/>
            <person name="Hall O."/>
            <person name="Minx P."/>
            <person name="Tomlinson C."/>
            <person name="Mitreva M."/>
            <person name="Nelson J."/>
            <person name="Hou S."/>
            <person name="Wollam A."/>
            <person name="Pepin K.H."/>
            <person name="Johnson M."/>
            <person name="Bhonagiri V."/>
            <person name="Nash W.E."/>
            <person name="Suruliraj S."/>
            <person name="Warren W."/>
            <person name="Chinwalla A."/>
            <person name="Mardis E.R."/>
            <person name="Wilson R.K."/>
        </authorList>
    </citation>
    <scope>NUCLEOTIDE SEQUENCE [LARGE SCALE GENOMIC DNA]</scope>
    <source>
        <strain evidence="9">OS1</strain>
    </source>
</reference>
<dbReference type="SUPFAM" id="SSF81345">
    <property type="entry name" value="ABC transporter involved in vitamin B12 uptake, BtuC"/>
    <property type="match status" value="1"/>
</dbReference>
<gene>
    <name evidence="8" type="ORF">HMPREF1705_04541</name>
</gene>
<evidence type="ECO:0000313" key="8">
    <source>
        <dbReference type="EMBL" id="KRT35273.1"/>
    </source>
</evidence>
<accession>A0A0T5XA92</accession>
<dbReference type="EMBL" id="ACJX03000001">
    <property type="protein sequence ID" value="KRT35273.1"/>
    <property type="molecule type" value="Genomic_DNA"/>
</dbReference>
<evidence type="ECO:0000256" key="1">
    <source>
        <dbReference type="ARBA" id="ARBA00004141"/>
    </source>
</evidence>
<dbReference type="STRING" id="592015.HMPREF1705_04541"/>
<evidence type="ECO:0000256" key="5">
    <source>
        <dbReference type="ARBA" id="ARBA00023136"/>
    </source>
</evidence>
<dbReference type="InterPro" id="IPR001626">
    <property type="entry name" value="ABC_TroCD"/>
</dbReference>
<feature type="transmembrane region" description="Helical" evidence="7">
    <location>
        <begin position="215"/>
        <end position="240"/>
    </location>
</feature>